<dbReference type="RefSeq" id="WP_041515608.1">
    <property type="nucleotide sequence ID" value="NZ_JPRK01000002.1"/>
</dbReference>
<name>A0A0D0ENE6_9FLAO</name>
<keyword evidence="4" id="KW-0378">Hydrolase</keyword>
<dbReference type="InterPro" id="IPR000933">
    <property type="entry name" value="Glyco_hydro_29"/>
</dbReference>
<evidence type="ECO:0000313" key="9">
    <source>
        <dbReference type="EMBL" id="OXA84538.1"/>
    </source>
</evidence>
<keyword evidence="11" id="KW-1185">Reference proteome</keyword>
<reference evidence="8 10" key="1">
    <citation type="submission" date="2015-01" db="EMBL/GenBank/DDBJ databases">
        <title>Genome of Flavobacterium hibernum DSM 12611.</title>
        <authorList>
            <person name="Stropko S.J."/>
            <person name="Pipes S.E."/>
            <person name="Newman J.D."/>
        </authorList>
    </citation>
    <scope>NUCLEOTIDE SEQUENCE [LARGE SCALE GENOMIC DNA]</scope>
    <source>
        <strain evidence="8 10">DSM 12611</strain>
    </source>
</reference>
<proteinExistence type="inferred from homology"/>
<evidence type="ECO:0000256" key="1">
    <source>
        <dbReference type="ARBA" id="ARBA00007951"/>
    </source>
</evidence>
<dbReference type="InterPro" id="IPR008979">
    <property type="entry name" value="Galactose-bd-like_sf"/>
</dbReference>
<evidence type="ECO:0000256" key="4">
    <source>
        <dbReference type="ARBA" id="ARBA00022801"/>
    </source>
</evidence>
<dbReference type="OrthoDB" id="1095333at2"/>
<dbReference type="Proteomes" id="UP000198302">
    <property type="component" value="Unassembled WGS sequence"/>
</dbReference>
<keyword evidence="3 6" id="KW-0732">Signal</keyword>
<dbReference type="PANTHER" id="PTHR10030">
    <property type="entry name" value="ALPHA-L-FUCOSIDASE"/>
    <property type="match status" value="1"/>
</dbReference>
<dbReference type="GO" id="GO:0016139">
    <property type="term" value="P:glycoside catabolic process"/>
    <property type="evidence" value="ECO:0007669"/>
    <property type="project" value="TreeGrafter"/>
</dbReference>
<reference evidence="9 11" key="2">
    <citation type="submission" date="2016-11" db="EMBL/GenBank/DDBJ databases">
        <title>Whole genomes of Flavobacteriaceae.</title>
        <authorList>
            <person name="Stine C."/>
            <person name="Li C."/>
            <person name="Tadesse D."/>
        </authorList>
    </citation>
    <scope>NUCLEOTIDE SEQUENCE [LARGE SCALE GENOMIC DNA]</scope>
    <source>
        <strain evidence="9 11">ATCC 51468</strain>
    </source>
</reference>
<comment type="caution">
    <text evidence="8">The sequence shown here is derived from an EMBL/GenBank/DDBJ whole genome shotgun (WGS) entry which is preliminary data.</text>
</comment>
<dbReference type="EMBL" id="JPRK01000002">
    <property type="protein sequence ID" value="KIO54515.1"/>
    <property type="molecule type" value="Genomic_DNA"/>
</dbReference>
<dbReference type="SUPFAM" id="SSF49785">
    <property type="entry name" value="Galactose-binding domain-like"/>
    <property type="match status" value="2"/>
</dbReference>
<dbReference type="InterPro" id="IPR000421">
    <property type="entry name" value="FA58C"/>
</dbReference>
<dbReference type="SUPFAM" id="SSF51445">
    <property type="entry name" value="(Trans)glycosidases"/>
    <property type="match status" value="1"/>
</dbReference>
<dbReference type="Pfam" id="PF01120">
    <property type="entry name" value="Alpha_L_fucos"/>
    <property type="match status" value="1"/>
</dbReference>
<dbReference type="PROSITE" id="PS50022">
    <property type="entry name" value="FA58C_3"/>
    <property type="match status" value="1"/>
</dbReference>
<evidence type="ECO:0000256" key="5">
    <source>
        <dbReference type="ARBA" id="ARBA00023295"/>
    </source>
</evidence>
<dbReference type="Gene3D" id="3.20.20.80">
    <property type="entry name" value="Glycosidases"/>
    <property type="match status" value="1"/>
</dbReference>
<feature type="chain" id="PRO_5002209383" description="alpha-L-fucosidase" evidence="6">
    <location>
        <begin position="20"/>
        <end position="708"/>
    </location>
</feature>
<dbReference type="SMART" id="SM00812">
    <property type="entry name" value="Alpha_L_fucos"/>
    <property type="match status" value="1"/>
</dbReference>
<sequence length="708" mass="79274">MKKQLITILGCLTFLSVTAQKVSAPAPYGALPTEAQLHWQETEQYVLVHFTPTTFQNKEWGYGDADPKIFNPKKFDANQIVNAAKAGGFKGVIFVAKHHDGFCLWPTKTTAYNISASPFRDGKGDMVKEFEVAVRKAGLKFGLYCSPWDRNNEDYGKPEYVEKYRNQLRELYTNYGKLFITWFDGANGGDGYYGGKRENRNIDRATYYDWDKTWAISKELQPEAVIFSDNGEVRWVGNERGFADETSWATFTPEPIAGKTVAVPGETNYEKAQGGTRNGKYWKPAECDVPLRDGWFYHADQDDKVKSVSELFEIYCKSVGRGACMDIGLAPDTDGLLHENDVKALKDFGDFLKQTFSNNMAKSAVVTASEIRGDNQIFYGTKNLTDNDRYSYWATSDEVKKASVILEWDKEQTFNIIRLRENIKLGQRIEKVEIDAFFNGKWKKISETTSIGANRLVRLPNYISTLKLRIRIVESPVSIALSDIGVFKEPEQLAVPKIKRSKDGMVSIATESAVHQIHYTTDGTEPTSKSPVYEAPFSFLNSGEIKAKSFGADMKSSQTAIQSFNVSKKDWKIVAVTFENPEKGISLNAIDENAETVWSTNDNSLAIAFPQAITIDMNQEITIASLSYLPRKNATGGIVKNYEWQVSSDNQNWTTVAGGEFANIKSNPVEQNVTLKTATKAKYIKFIGKSSVDGNYISVAELGVKTVK</sequence>
<evidence type="ECO:0000256" key="2">
    <source>
        <dbReference type="ARBA" id="ARBA00012662"/>
    </source>
</evidence>
<evidence type="ECO:0000313" key="8">
    <source>
        <dbReference type="EMBL" id="KIO54515.1"/>
    </source>
</evidence>
<accession>A0A0D0ENE6</accession>
<keyword evidence="5" id="KW-0326">Glycosidase</keyword>
<gene>
    <name evidence="9" type="ORF">B0A73_19525</name>
    <name evidence="8" type="ORF">IW18_00380</name>
</gene>
<dbReference type="Proteomes" id="UP000032061">
    <property type="component" value="Unassembled WGS sequence"/>
</dbReference>
<protein>
    <recommendedName>
        <fullName evidence="2">alpha-L-fucosidase</fullName>
        <ecNumber evidence="2">3.2.1.51</ecNumber>
    </recommendedName>
</protein>
<dbReference type="EMBL" id="MUGX01000030">
    <property type="protein sequence ID" value="OXA84538.1"/>
    <property type="molecule type" value="Genomic_DNA"/>
</dbReference>
<evidence type="ECO:0000256" key="3">
    <source>
        <dbReference type="ARBA" id="ARBA00022729"/>
    </source>
</evidence>
<evidence type="ECO:0000313" key="11">
    <source>
        <dbReference type="Proteomes" id="UP000198302"/>
    </source>
</evidence>
<dbReference type="InterPro" id="IPR017853">
    <property type="entry name" value="GH"/>
</dbReference>
<dbReference type="Pfam" id="PF00754">
    <property type="entry name" value="F5_F8_type_C"/>
    <property type="match status" value="1"/>
</dbReference>
<feature type="domain" description="F5/8 type C" evidence="7">
    <location>
        <begin position="554"/>
        <end position="705"/>
    </location>
</feature>
<dbReference type="GO" id="GO:0006004">
    <property type="term" value="P:fucose metabolic process"/>
    <property type="evidence" value="ECO:0007669"/>
    <property type="project" value="TreeGrafter"/>
</dbReference>
<dbReference type="EC" id="3.2.1.51" evidence="2"/>
<dbReference type="GO" id="GO:0005764">
    <property type="term" value="C:lysosome"/>
    <property type="evidence" value="ECO:0007669"/>
    <property type="project" value="TreeGrafter"/>
</dbReference>
<dbReference type="PANTHER" id="PTHR10030:SF37">
    <property type="entry name" value="ALPHA-L-FUCOSIDASE-RELATED"/>
    <property type="match status" value="1"/>
</dbReference>
<organism evidence="8 10">
    <name type="scientific">Flavobacterium hibernum</name>
    <dbReference type="NCBI Taxonomy" id="37752"/>
    <lineage>
        <taxon>Bacteria</taxon>
        <taxon>Pseudomonadati</taxon>
        <taxon>Bacteroidota</taxon>
        <taxon>Flavobacteriia</taxon>
        <taxon>Flavobacteriales</taxon>
        <taxon>Flavobacteriaceae</taxon>
        <taxon>Flavobacterium</taxon>
    </lineage>
</organism>
<evidence type="ECO:0000256" key="6">
    <source>
        <dbReference type="SAM" id="SignalP"/>
    </source>
</evidence>
<evidence type="ECO:0000313" key="10">
    <source>
        <dbReference type="Proteomes" id="UP000032061"/>
    </source>
</evidence>
<dbReference type="InterPro" id="IPR059177">
    <property type="entry name" value="GH29D-like_dom"/>
</dbReference>
<dbReference type="STRING" id="37752.IW18_00380"/>
<dbReference type="GO" id="GO:0004560">
    <property type="term" value="F:alpha-L-fucosidase activity"/>
    <property type="evidence" value="ECO:0007669"/>
    <property type="project" value="InterPro"/>
</dbReference>
<evidence type="ECO:0000259" key="7">
    <source>
        <dbReference type="PROSITE" id="PS50022"/>
    </source>
</evidence>
<dbReference type="Gene3D" id="2.60.120.260">
    <property type="entry name" value="Galactose-binding domain-like"/>
    <property type="match status" value="2"/>
</dbReference>
<dbReference type="Pfam" id="PF13290">
    <property type="entry name" value="CHB_HEX_C_1"/>
    <property type="match status" value="1"/>
</dbReference>
<comment type="similarity">
    <text evidence="1">Belongs to the glycosyl hydrolase 29 family.</text>
</comment>
<feature type="signal peptide" evidence="6">
    <location>
        <begin position="1"/>
        <end position="19"/>
    </location>
</feature>
<dbReference type="AlphaFoldDB" id="A0A0D0ENE6"/>
<dbReference type="InterPro" id="IPR057739">
    <property type="entry name" value="Glyco_hydro_29_N"/>
</dbReference>